<gene>
    <name evidence="6" type="ORF">QQX98_005251</name>
</gene>
<proteinExistence type="predicted"/>
<accession>A0ABR1H696</accession>
<organism evidence="6 7">
    <name type="scientific">Neonectria punicea</name>
    <dbReference type="NCBI Taxonomy" id="979145"/>
    <lineage>
        <taxon>Eukaryota</taxon>
        <taxon>Fungi</taxon>
        <taxon>Dikarya</taxon>
        <taxon>Ascomycota</taxon>
        <taxon>Pezizomycotina</taxon>
        <taxon>Sordariomycetes</taxon>
        <taxon>Hypocreomycetidae</taxon>
        <taxon>Hypocreales</taxon>
        <taxon>Nectriaceae</taxon>
        <taxon>Neonectria</taxon>
    </lineage>
</organism>
<evidence type="ECO:0000256" key="4">
    <source>
        <dbReference type="SAM" id="Phobius"/>
    </source>
</evidence>
<comment type="caution">
    <text evidence="6">The sequence shown here is derived from an EMBL/GenBank/DDBJ whole genome shotgun (WGS) entry which is preliminary data.</text>
</comment>
<keyword evidence="4" id="KW-0812">Transmembrane</keyword>
<feature type="compositionally biased region" description="Low complexity" evidence="3">
    <location>
        <begin position="534"/>
        <end position="545"/>
    </location>
</feature>
<feature type="compositionally biased region" description="Polar residues" evidence="3">
    <location>
        <begin position="546"/>
        <end position="567"/>
    </location>
</feature>
<feature type="compositionally biased region" description="Polar residues" evidence="3">
    <location>
        <begin position="446"/>
        <end position="459"/>
    </location>
</feature>
<evidence type="ECO:0000313" key="7">
    <source>
        <dbReference type="Proteomes" id="UP001498476"/>
    </source>
</evidence>
<keyword evidence="4" id="KW-1133">Transmembrane helix</keyword>
<feature type="transmembrane region" description="Helical" evidence="4">
    <location>
        <begin position="477"/>
        <end position="500"/>
    </location>
</feature>
<feature type="region of interest" description="Disordered" evidence="3">
    <location>
        <begin position="613"/>
        <end position="666"/>
    </location>
</feature>
<keyword evidence="7" id="KW-1185">Reference proteome</keyword>
<evidence type="ECO:0000313" key="6">
    <source>
        <dbReference type="EMBL" id="KAK7416434.1"/>
    </source>
</evidence>
<name>A0ABR1H696_9HYPO</name>
<protein>
    <recommendedName>
        <fullName evidence="8">Cell wall anchored protein</fullName>
    </recommendedName>
</protein>
<dbReference type="EMBL" id="JAZAVJ010000069">
    <property type="protein sequence ID" value="KAK7416434.1"/>
    <property type="molecule type" value="Genomic_DNA"/>
</dbReference>
<evidence type="ECO:0008006" key="8">
    <source>
        <dbReference type="Google" id="ProtNLM"/>
    </source>
</evidence>
<feature type="region of interest" description="Disordered" evidence="3">
    <location>
        <begin position="446"/>
        <end position="471"/>
    </location>
</feature>
<dbReference type="InterPro" id="IPR015915">
    <property type="entry name" value="Kelch-typ_b-propeller"/>
</dbReference>
<dbReference type="InterPro" id="IPR011043">
    <property type="entry name" value="Gal_Oxase/kelch_b-propeller"/>
</dbReference>
<feature type="compositionally biased region" description="Polar residues" evidence="3">
    <location>
        <begin position="616"/>
        <end position="643"/>
    </location>
</feature>
<reference evidence="6 7" key="1">
    <citation type="journal article" date="2025" name="Microbiol. Resour. Announc.">
        <title>Draft genome sequences for Neonectria magnoliae and Neonectria punicea, canker pathogens of Liriodendron tulipifera and Acer saccharum in West Virginia.</title>
        <authorList>
            <person name="Petronek H.M."/>
            <person name="Kasson M.T."/>
            <person name="Metheny A.M."/>
            <person name="Stauder C.M."/>
            <person name="Lovett B."/>
            <person name="Lynch S.C."/>
            <person name="Garnas J.R."/>
            <person name="Kasson L.R."/>
            <person name="Stajich J.E."/>
        </authorList>
    </citation>
    <scope>NUCLEOTIDE SEQUENCE [LARGE SCALE GENOMIC DNA]</scope>
    <source>
        <strain evidence="6 7">NRRL 64653</strain>
    </source>
</reference>
<dbReference type="PANTHER" id="PTHR47435:SF4">
    <property type="entry name" value="KELCH REPEAT PROTEIN (AFU_ORTHOLOGUE AFUA_5G12780)"/>
    <property type="match status" value="1"/>
</dbReference>
<evidence type="ECO:0000256" key="5">
    <source>
        <dbReference type="SAM" id="SignalP"/>
    </source>
</evidence>
<dbReference type="SUPFAM" id="SSF117281">
    <property type="entry name" value="Kelch motif"/>
    <property type="match status" value="1"/>
</dbReference>
<dbReference type="Proteomes" id="UP001498476">
    <property type="component" value="Unassembled WGS sequence"/>
</dbReference>
<keyword evidence="2" id="KW-0408">Iron</keyword>
<keyword evidence="5" id="KW-0732">Signal</keyword>
<keyword evidence="4" id="KW-0472">Membrane</keyword>
<feature type="region of interest" description="Disordered" evidence="3">
    <location>
        <begin position="510"/>
        <end position="599"/>
    </location>
</feature>
<feature type="compositionally biased region" description="Polar residues" evidence="3">
    <location>
        <begin position="510"/>
        <end position="533"/>
    </location>
</feature>
<evidence type="ECO:0000256" key="3">
    <source>
        <dbReference type="SAM" id="MobiDB-lite"/>
    </source>
</evidence>
<feature type="signal peptide" evidence="5">
    <location>
        <begin position="1"/>
        <end position="29"/>
    </location>
</feature>
<sequence>MRTFLPRMQAREHLVTLVLLACCFRVTVQQRDPINNFCRRWGHQTAVVDDKLYIDGGLITYSGSSSPENMTNPYFIYHDLSTADKDSGMPPPYANLSKNSSIPNVNGGILWPDDVNKRIYLFGGEFYDEKPWSFSLYGYDVLNDYWENYGSPRSIDIMGLSYGAGLSISSRGEGYYYGGWMNSATDPNWGDAPEIPTSYMLKYEMDTNTWSNTTGPDDVGRAEGVMLYLPAGDAGLIIYFGGIQATSDGSWQGQPMEEIIIYDLLSGKSYMQNATGDVPEMRRRFCAGATWPDDQSSYNIYLYGGLGEAEGSSGFDDIYVLSIPTFTWVKMYPADSNQTGDFPHHSLSCNVINEAQMIVHGGFFPLNNDCDSEEQWGLHNMDLGRQNKDKSPWALYDPDKTKYVLPTDIISVVGGKSTGGATKTAPADGFAHQDLKALMTRQASAATRSANRAINSEDASNTPSSTPQPSSGLSTGAIIGIGVGGGAVLILVLVGAWLLLKRRRGRDSTIVSQQQPMNQSYDYHHPGQTSSHFSSQGGPWSPGSSHFNTSSPPPFQSNSQTTPSQVHNGPPVELPTETHDIPHVSPYTETPNTAEPKYDAHGNLWIPQVTMLEPTRSPTGSPQYEHSQPKYDQSYSPSRTPQELATEAERNAQGGGNGHHQTYYHP</sequence>
<feature type="compositionally biased region" description="Low complexity" evidence="3">
    <location>
        <begin position="460"/>
        <end position="471"/>
    </location>
</feature>
<dbReference type="SUPFAM" id="SSF50965">
    <property type="entry name" value="Galactose oxidase, central domain"/>
    <property type="match status" value="1"/>
</dbReference>
<evidence type="ECO:0000256" key="2">
    <source>
        <dbReference type="ARBA" id="ARBA00023004"/>
    </source>
</evidence>
<evidence type="ECO:0000256" key="1">
    <source>
        <dbReference type="ARBA" id="ARBA00022737"/>
    </source>
</evidence>
<keyword evidence="1" id="KW-0677">Repeat</keyword>
<dbReference type="Gene3D" id="2.120.10.80">
    <property type="entry name" value="Kelch-type beta propeller"/>
    <property type="match status" value="2"/>
</dbReference>
<dbReference type="PANTHER" id="PTHR47435">
    <property type="entry name" value="KELCH REPEAT PROTEIN (AFU_ORTHOLOGUE AFUA_5G12780)"/>
    <property type="match status" value="1"/>
</dbReference>
<feature type="chain" id="PRO_5046778893" description="Cell wall anchored protein" evidence="5">
    <location>
        <begin position="30"/>
        <end position="666"/>
    </location>
</feature>